<feature type="compositionally biased region" description="Acidic residues" evidence="2">
    <location>
        <begin position="309"/>
        <end position="324"/>
    </location>
</feature>
<name>A0AA36IV97_9DINO</name>
<keyword evidence="1" id="KW-0175">Coiled coil</keyword>
<comment type="caution">
    <text evidence="3">The sequence shown here is derived from an EMBL/GenBank/DDBJ whole genome shotgun (WGS) entry which is preliminary data.</text>
</comment>
<keyword evidence="4" id="KW-1185">Reference proteome</keyword>
<feature type="compositionally biased region" description="Low complexity" evidence="2">
    <location>
        <begin position="494"/>
        <end position="505"/>
    </location>
</feature>
<feature type="compositionally biased region" description="Low complexity" evidence="2">
    <location>
        <begin position="434"/>
        <end position="443"/>
    </location>
</feature>
<evidence type="ECO:0000313" key="4">
    <source>
        <dbReference type="Proteomes" id="UP001178507"/>
    </source>
</evidence>
<feature type="compositionally biased region" description="Basic and acidic residues" evidence="2">
    <location>
        <begin position="42"/>
        <end position="51"/>
    </location>
</feature>
<feature type="compositionally biased region" description="Acidic residues" evidence="2">
    <location>
        <begin position="529"/>
        <end position="544"/>
    </location>
</feature>
<feature type="compositionally biased region" description="Low complexity" evidence="2">
    <location>
        <begin position="25"/>
        <end position="41"/>
    </location>
</feature>
<feature type="compositionally biased region" description="Low complexity" evidence="2">
    <location>
        <begin position="345"/>
        <end position="354"/>
    </location>
</feature>
<reference evidence="3" key="1">
    <citation type="submission" date="2023-08" db="EMBL/GenBank/DDBJ databases">
        <authorList>
            <person name="Chen Y."/>
            <person name="Shah S."/>
            <person name="Dougan E. K."/>
            <person name="Thang M."/>
            <person name="Chan C."/>
        </authorList>
    </citation>
    <scope>NUCLEOTIDE SEQUENCE</scope>
</reference>
<dbReference type="AlphaFoldDB" id="A0AA36IV97"/>
<feature type="region of interest" description="Disordered" evidence="2">
    <location>
        <begin position="173"/>
        <end position="194"/>
    </location>
</feature>
<evidence type="ECO:0000313" key="3">
    <source>
        <dbReference type="EMBL" id="CAJ1394241.1"/>
    </source>
</evidence>
<feature type="region of interest" description="Disordered" evidence="2">
    <location>
        <begin position="25"/>
        <end position="62"/>
    </location>
</feature>
<evidence type="ECO:0000256" key="2">
    <source>
        <dbReference type="SAM" id="MobiDB-lite"/>
    </source>
</evidence>
<dbReference type="Proteomes" id="UP001178507">
    <property type="component" value="Unassembled WGS sequence"/>
</dbReference>
<feature type="compositionally biased region" description="Low complexity" evidence="2">
    <location>
        <begin position="519"/>
        <end position="528"/>
    </location>
</feature>
<feature type="region of interest" description="Disordered" evidence="2">
    <location>
        <begin position="626"/>
        <end position="650"/>
    </location>
</feature>
<feature type="region of interest" description="Disordered" evidence="2">
    <location>
        <begin position="294"/>
        <end position="600"/>
    </location>
</feature>
<proteinExistence type="predicted"/>
<feature type="compositionally biased region" description="Acidic residues" evidence="2">
    <location>
        <begin position="470"/>
        <end position="479"/>
    </location>
</feature>
<gene>
    <name evidence="3" type="ORF">EVOR1521_LOCUS18946</name>
</gene>
<sequence>MREVRVPPLWGAAPRVIPRALESSRSCGSTCSCSTATSVASEPKREPEKAAPRRSGFHTLDVSEEEEGAVLAAMTANSSALKAEGRRSLIRRPVLGQKASTSLEATLQELKRENEQLSRSLQERTAQQKELERNVRMQGIIFQTRQELVAMRQAAVTAQAQASLESSPALSEILSGSSQASRKSSREPSASTTAIDTKGFAEACSSRSCVSQPNLLHGVEAAEEGDDNISWITPCLADEERSRPNSAGSELSFRLSSEADFRQTLRESSSTFSAGAGSEALEPIQETARMQTWAAGTIEDARAVTPEADPAEPEEAEENEEEEAKEAALQLAEADAAEADEAEEASAAASQLAADAREDAEETDEAATCAASQLAGAAAAEADEAEEASAAASQLAEADAREAEETEEAEEAAASAASQLAEADAAEVDEAEEASAAALQLAEADAREAEETEEAEEAAASAASQLAEADAAEVDEAEEADAREAEETEEVEEAAACAASQLAEADAAEVDEAEEADGSESSGSSSETSESESDSEDSESEASEASDSKVGISCASPATDAGEDEGDVSCRQEEEDQEEGFASPASASQATEESSFERSELSATALWRNRILGRAAALPQLEKVAIHSPARTRQPQPSVPQYAARPSPAFKPKASSRMLELSGTDALVSLRFSAKELAREKLKMLQQHREAQMQSIEACSSLPHLREDGARAGQLGLKQARNDKVKLKAMAKSQSLPSISRGCSLTAHAQRQAAQANLHGLPRAVDMR</sequence>
<feature type="compositionally biased region" description="Low complexity" evidence="2">
    <location>
        <begin position="412"/>
        <end position="423"/>
    </location>
</feature>
<feature type="compositionally biased region" description="Acidic residues" evidence="2">
    <location>
        <begin position="335"/>
        <end position="344"/>
    </location>
</feature>
<dbReference type="EMBL" id="CAUJNA010002780">
    <property type="protein sequence ID" value="CAJ1394241.1"/>
    <property type="molecule type" value="Genomic_DNA"/>
</dbReference>
<feature type="compositionally biased region" description="Low complexity" evidence="2">
    <location>
        <begin position="388"/>
        <end position="397"/>
    </location>
</feature>
<protein>
    <submittedName>
        <fullName evidence="3">Uncharacterized protein</fullName>
    </submittedName>
</protein>
<feature type="compositionally biased region" description="Low complexity" evidence="2">
    <location>
        <begin position="366"/>
        <end position="380"/>
    </location>
</feature>
<feature type="compositionally biased region" description="Acidic residues" evidence="2">
    <location>
        <begin position="506"/>
        <end position="518"/>
    </location>
</feature>
<feature type="compositionally biased region" description="Low complexity" evidence="2">
    <location>
        <begin position="458"/>
        <end position="469"/>
    </location>
</feature>
<feature type="coiled-coil region" evidence="1">
    <location>
        <begin position="100"/>
        <end position="134"/>
    </location>
</feature>
<feature type="compositionally biased region" description="Acidic residues" evidence="2">
    <location>
        <begin position="424"/>
        <end position="433"/>
    </location>
</feature>
<evidence type="ECO:0000256" key="1">
    <source>
        <dbReference type="SAM" id="Coils"/>
    </source>
</evidence>
<organism evidence="3 4">
    <name type="scientific">Effrenium voratum</name>
    <dbReference type="NCBI Taxonomy" id="2562239"/>
    <lineage>
        <taxon>Eukaryota</taxon>
        <taxon>Sar</taxon>
        <taxon>Alveolata</taxon>
        <taxon>Dinophyceae</taxon>
        <taxon>Suessiales</taxon>
        <taxon>Symbiodiniaceae</taxon>
        <taxon>Effrenium</taxon>
    </lineage>
</organism>
<accession>A0AA36IV97</accession>
<feature type="compositionally biased region" description="Acidic residues" evidence="2">
    <location>
        <begin position="561"/>
        <end position="579"/>
    </location>
</feature>